<gene>
    <name evidence="2" type="ORF">SpAn4DRAFT_3179</name>
</gene>
<dbReference type="CDD" id="cd14014">
    <property type="entry name" value="STKc_PknB_like"/>
    <property type="match status" value="1"/>
</dbReference>
<dbReference type="Pfam" id="PF00069">
    <property type="entry name" value="Pkinase"/>
    <property type="match status" value="1"/>
</dbReference>
<dbReference type="SMART" id="SM00220">
    <property type="entry name" value="S_TKc"/>
    <property type="match status" value="1"/>
</dbReference>
<dbReference type="GO" id="GO:0004674">
    <property type="term" value="F:protein serine/threonine kinase activity"/>
    <property type="evidence" value="ECO:0007669"/>
    <property type="project" value="UniProtKB-KW"/>
</dbReference>
<sequence length="199" mass="22453">MINYKPVEYLHRAETGSTVLKVKDKNSDKFYALKLIGPLTDNLKNLIFKREINALKILNKYDDIVKIYDADIHMTFENKANLGGILLEFVEGETLEQVDLSELSELKKQDLCLQILRAVANAHNNSIIHRDIKPDNIMYLNGKVKVIDFGSSKIKSIIEKETTAPMFSQYYSAPEVVAGGETTEASDIYSLGAVRKKIL</sequence>
<dbReference type="Proteomes" id="UP000049855">
    <property type="component" value="Unassembled WGS sequence"/>
</dbReference>
<name>A0A0U1L058_9FIRM</name>
<dbReference type="PROSITE" id="PS50011">
    <property type="entry name" value="PROTEIN_KINASE_DOM"/>
    <property type="match status" value="1"/>
</dbReference>
<feature type="domain" description="Protein kinase" evidence="1">
    <location>
        <begin position="4"/>
        <end position="199"/>
    </location>
</feature>
<evidence type="ECO:0000313" key="2">
    <source>
        <dbReference type="EMBL" id="CQR72719.1"/>
    </source>
</evidence>
<dbReference type="EMBL" id="CTRP01000011">
    <property type="protein sequence ID" value="CQR72719.1"/>
    <property type="molecule type" value="Genomic_DNA"/>
</dbReference>
<reference evidence="3" key="1">
    <citation type="submission" date="2015-03" db="EMBL/GenBank/DDBJ databases">
        <authorList>
            <person name="Nijsse Bart"/>
        </authorList>
    </citation>
    <scope>NUCLEOTIDE SEQUENCE [LARGE SCALE GENOMIC DNA]</scope>
</reference>
<protein>
    <submittedName>
        <fullName evidence="2">Serine/threonine protein kinase PrkC, regulator of stationary phase</fullName>
    </submittedName>
</protein>
<dbReference type="SUPFAM" id="SSF56112">
    <property type="entry name" value="Protein kinase-like (PK-like)"/>
    <property type="match status" value="1"/>
</dbReference>
<dbReference type="PANTHER" id="PTHR44167">
    <property type="entry name" value="OVARIAN-SPECIFIC SERINE/THREONINE-PROTEIN KINASE LOK-RELATED"/>
    <property type="match status" value="1"/>
</dbReference>
<dbReference type="GO" id="GO:0005737">
    <property type="term" value="C:cytoplasm"/>
    <property type="evidence" value="ECO:0007669"/>
    <property type="project" value="TreeGrafter"/>
</dbReference>
<dbReference type="InterPro" id="IPR008271">
    <property type="entry name" value="Ser/Thr_kinase_AS"/>
</dbReference>
<dbReference type="Gene3D" id="1.10.510.10">
    <property type="entry name" value="Transferase(Phosphotransferase) domain 1"/>
    <property type="match status" value="1"/>
</dbReference>
<dbReference type="GO" id="GO:0005524">
    <property type="term" value="F:ATP binding"/>
    <property type="evidence" value="ECO:0007669"/>
    <property type="project" value="InterPro"/>
</dbReference>
<dbReference type="InterPro" id="IPR011009">
    <property type="entry name" value="Kinase-like_dom_sf"/>
</dbReference>
<dbReference type="RefSeq" id="WP_021168412.1">
    <property type="nucleotide sequence ID" value="NZ_CTRP01000011.1"/>
</dbReference>
<keyword evidence="2" id="KW-0723">Serine/threonine-protein kinase</keyword>
<proteinExistence type="predicted"/>
<evidence type="ECO:0000313" key="3">
    <source>
        <dbReference type="Proteomes" id="UP000049855"/>
    </source>
</evidence>
<dbReference type="AlphaFoldDB" id="A0A0U1L058"/>
<dbReference type="PROSITE" id="PS00108">
    <property type="entry name" value="PROTEIN_KINASE_ST"/>
    <property type="match status" value="1"/>
</dbReference>
<keyword evidence="2" id="KW-0808">Transferase</keyword>
<keyword evidence="2" id="KW-0418">Kinase</keyword>
<evidence type="ECO:0000259" key="1">
    <source>
        <dbReference type="PROSITE" id="PS50011"/>
    </source>
</evidence>
<keyword evidence="3" id="KW-1185">Reference proteome</keyword>
<accession>A0A0U1L058</accession>
<dbReference type="PANTHER" id="PTHR44167:SF24">
    <property type="entry name" value="SERINE_THREONINE-PROTEIN KINASE CHK2"/>
    <property type="match status" value="1"/>
</dbReference>
<dbReference type="InterPro" id="IPR000719">
    <property type="entry name" value="Prot_kinase_dom"/>
</dbReference>
<organism evidence="2 3">
    <name type="scientific">Sporomusa ovata</name>
    <dbReference type="NCBI Taxonomy" id="2378"/>
    <lineage>
        <taxon>Bacteria</taxon>
        <taxon>Bacillati</taxon>
        <taxon>Bacillota</taxon>
        <taxon>Negativicutes</taxon>
        <taxon>Selenomonadales</taxon>
        <taxon>Sporomusaceae</taxon>
        <taxon>Sporomusa</taxon>
    </lineage>
</organism>